<comment type="caution">
    <text evidence="1">The sequence shown here is derived from an EMBL/GenBank/DDBJ whole genome shotgun (WGS) entry which is preliminary data.</text>
</comment>
<dbReference type="OrthoDB" id="10572297at2759"/>
<evidence type="ECO:0000313" key="1">
    <source>
        <dbReference type="EMBL" id="KRY82275.1"/>
    </source>
</evidence>
<sequence>MNSLSSGERNEKSPYTEVGEQCCSSTVAGGRFGPIMNDLLCMVPRRFVESGCLRPQPKAGAKRCSASEPTISSYVIDTDNHGELTTRREDRCAELMAAGS</sequence>
<reference evidence="1 2" key="1">
    <citation type="submission" date="2015-01" db="EMBL/GenBank/DDBJ databases">
        <title>Evolution of Trichinella species and genotypes.</title>
        <authorList>
            <person name="Korhonen P.K."/>
            <person name="Edoardo P."/>
            <person name="Giuseppe L.R."/>
            <person name="Gasser R.B."/>
        </authorList>
    </citation>
    <scope>NUCLEOTIDE SEQUENCE [LARGE SCALE GENOMIC DNA]</scope>
    <source>
        <strain evidence="1">ISS470</strain>
    </source>
</reference>
<dbReference type="Proteomes" id="UP000054995">
    <property type="component" value="Unassembled WGS sequence"/>
</dbReference>
<gene>
    <name evidence="1" type="ORF">T4D_15127</name>
</gene>
<proteinExistence type="predicted"/>
<dbReference type="AlphaFoldDB" id="A0A0V1FAG6"/>
<keyword evidence="2" id="KW-1185">Reference proteome</keyword>
<organism evidence="1 2">
    <name type="scientific">Trichinella pseudospiralis</name>
    <name type="common">Parasitic roundworm</name>
    <dbReference type="NCBI Taxonomy" id="6337"/>
    <lineage>
        <taxon>Eukaryota</taxon>
        <taxon>Metazoa</taxon>
        <taxon>Ecdysozoa</taxon>
        <taxon>Nematoda</taxon>
        <taxon>Enoplea</taxon>
        <taxon>Dorylaimia</taxon>
        <taxon>Trichinellida</taxon>
        <taxon>Trichinellidae</taxon>
        <taxon>Trichinella</taxon>
    </lineage>
</organism>
<protein>
    <submittedName>
        <fullName evidence="1">Uncharacterized protein</fullName>
    </submittedName>
</protein>
<name>A0A0V1FAG6_TRIPS</name>
<dbReference type="EMBL" id="JYDT01000182">
    <property type="protein sequence ID" value="KRY82275.1"/>
    <property type="molecule type" value="Genomic_DNA"/>
</dbReference>
<evidence type="ECO:0000313" key="2">
    <source>
        <dbReference type="Proteomes" id="UP000054995"/>
    </source>
</evidence>
<accession>A0A0V1FAG6</accession>